<evidence type="ECO:0000313" key="3">
    <source>
        <dbReference type="Proteomes" id="UP001156870"/>
    </source>
</evidence>
<accession>A0AA37T6Q8</accession>
<keyword evidence="1" id="KW-0472">Membrane</keyword>
<reference evidence="2 3" key="1">
    <citation type="journal article" date="2014" name="Int. J. Syst. Evol. Microbiol.">
        <title>Complete genome sequence of Corynebacterium casei LMG S-19264T (=DSM 44701T), isolated from a smear-ripened cheese.</title>
        <authorList>
            <consortium name="US DOE Joint Genome Institute (JGI-PGF)"/>
            <person name="Walter F."/>
            <person name="Albersmeier A."/>
            <person name="Kalinowski J."/>
            <person name="Ruckert C."/>
        </authorList>
    </citation>
    <scope>NUCLEOTIDE SEQUENCE [LARGE SCALE GENOMIC DNA]</scope>
    <source>
        <strain evidence="2 3">NBRC 110095</strain>
    </source>
</reference>
<sequence length="254" mass="28705">MGVFYNYIKCVKKIAEQWKVTLVKVAVLLFVVYLFLYCSLSVGQVTIYGIEISGLHQKNGEGIYDKIIHEAVVRPEKVSIIVNPLSRARHFFQKCDNCCISPSNLSYEAENFSSDGLLQTQPFNLAKAYVFVKPGQPAVSRLTDLQGKRVGVSHGMFYGTAFAQAALSTEAVQKVEQNIKKLQQGRIDVFIAYVPDVYFAFQNLQIEPYPHDVSMPIVTQQESLVCRGVVPEFIENFNEKIEYLKSVGRIEIFD</sequence>
<evidence type="ECO:0008006" key="4">
    <source>
        <dbReference type="Google" id="ProtNLM"/>
    </source>
</evidence>
<feature type="transmembrane region" description="Helical" evidence="1">
    <location>
        <begin position="21"/>
        <end position="42"/>
    </location>
</feature>
<dbReference type="EMBL" id="BSPD01000034">
    <property type="protein sequence ID" value="GLS25742.1"/>
    <property type="molecule type" value="Genomic_DNA"/>
</dbReference>
<keyword evidence="1" id="KW-0812">Transmembrane</keyword>
<dbReference type="Proteomes" id="UP001156870">
    <property type="component" value="Unassembled WGS sequence"/>
</dbReference>
<proteinExistence type="predicted"/>
<dbReference type="AlphaFoldDB" id="A0AA37T6Q8"/>
<evidence type="ECO:0000313" key="2">
    <source>
        <dbReference type="EMBL" id="GLS25742.1"/>
    </source>
</evidence>
<name>A0AA37T6Q8_9GAMM</name>
<keyword evidence="1" id="KW-1133">Transmembrane helix</keyword>
<dbReference type="SUPFAM" id="SSF53850">
    <property type="entry name" value="Periplasmic binding protein-like II"/>
    <property type="match status" value="1"/>
</dbReference>
<evidence type="ECO:0000256" key="1">
    <source>
        <dbReference type="SAM" id="Phobius"/>
    </source>
</evidence>
<comment type="caution">
    <text evidence="2">The sequence shown here is derived from an EMBL/GenBank/DDBJ whole genome shotgun (WGS) entry which is preliminary data.</text>
</comment>
<organism evidence="2 3">
    <name type="scientific">Marinibactrum halimedae</name>
    <dbReference type="NCBI Taxonomy" id="1444977"/>
    <lineage>
        <taxon>Bacteria</taxon>
        <taxon>Pseudomonadati</taxon>
        <taxon>Pseudomonadota</taxon>
        <taxon>Gammaproteobacteria</taxon>
        <taxon>Cellvibrionales</taxon>
        <taxon>Cellvibrionaceae</taxon>
        <taxon>Marinibactrum</taxon>
    </lineage>
</organism>
<protein>
    <recommendedName>
        <fullName evidence="4">Solute-binding protein family 3/N-terminal domain-containing protein</fullName>
    </recommendedName>
</protein>
<gene>
    <name evidence="2" type="ORF">GCM10007877_14560</name>
</gene>
<keyword evidence="3" id="KW-1185">Reference proteome</keyword>
<dbReference type="Gene3D" id="3.40.190.10">
    <property type="entry name" value="Periplasmic binding protein-like II"/>
    <property type="match status" value="2"/>
</dbReference>